<gene>
    <name evidence="2" type="ORF">K402DRAFT_300979</name>
</gene>
<dbReference type="Pfam" id="PF17648">
    <property type="entry name" value="Luciferase"/>
    <property type="match status" value="1"/>
</dbReference>
<reference evidence="2" key="1">
    <citation type="journal article" date="2020" name="Stud. Mycol.">
        <title>101 Dothideomycetes genomes: a test case for predicting lifestyles and emergence of pathogens.</title>
        <authorList>
            <person name="Haridas S."/>
            <person name="Albert R."/>
            <person name="Binder M."/>
            <person name="Bloem J."/>
            <person name="Labutti K."/>
            <person name="Salamov A."/>
            <person name="Andreopoulos B."/>
            <person name="Baker S."/>
            <person name="Barry K."/>
            <person name="Bills G."/>
            <person name="Bluhm B."/>
            <person name="Cannon C."/>
            <person name="Castanera R."/>
            <person name="Culley D."/>
            <person name="Daum C."/>
            <person name="Ezra D."/>
            <person name="Gonzalez J."/>
            <person name="Henrissat B."/>
            <person name="Kuo A."/>
            <person name="Liang C."/>
            <person name="Lipzen A."/>
            <person name="Lutzoni F."/>
            <person name="Magnuson J."/>
            <person name="Mondo S."/>
            <person name="Nolan M."/>
            <person name="Ohm R."/>
            <person name="Pangilinan J."/>
            <person name="Park H.-J."/>
            <person name="Ramirez L."/>
            <person name="Alfaro M."/>
            <person name="Sun H."/>
            <person name="Tritt A."/>
            <person name="Yoshinaga Y."/>
            <person name="Zwiers L.-H."/>
            <person name="Turgeon B."/>
            <person name="Goodwin S."/>
            <person name="Spatafora J."/>
            <person name="Crous P."/>
            <person name="Grigoriev I."/>
        </authorList>
    </citation>
    <scope>NUCLEOTIDE SEQUENCE</scope>
    <source>
        <strain evidence="2">CBS 113979</strain>
    </source>
</reference>
<feature type="non-terminal residue" evidence="2">
    <location>
        <position position="1"/>
    </location>
</feature>
<protein>
    <recommendedName>
        <fullName evidence="1">Luciferase domain-containing protein</fullName>
    </recommendedName>
</protein>
<dbReference type="EMBL" id="ML977148">
    <property type="protein sequence ID" value="KAF1988418.1"/>
    <property type="molecule type" value="Genomic_DNA"/>
</dbReference>
<dbReference type="OrthoDB" id="9987011at2759"/>
<sequence length="239" mass="26239">EFLPIYLTVAILMGLLHLIHADYIAFLSLGPGGTPSTPLGYLRVKLLSLLALRNPYLPPPIPSCLNPQIGYFSLPNTSTNLPKRDGTRPIVRGIAPHRQSTQKSPLGTASYAQLTREIERLTDKPAHNLRMGKSCLEKHGRGLFTLSPSFPSSSHNCVAEVSHAHPSDGSLHLSLHPADAALVLERCWGERHPLARGGWFSRFVPGGFIMVYAPRTEEEVGTVMEILRAAVWWVGDVEV</sequence>
<evidence type="ECO:0000313" key="3">
    <source>
        <dbReference type="Proteomes" id="UP000800041"/>
    </source>
</evidence>
<name>A0A6G1H633_9PEZI</name>
<dbReference type="PANTHER" id="PTHR38695">
    <property type="entry name" value="AMINO ACID PERMEASE_ SLC12A DOMAIN-CONTAINING PROTEIN"/>
    <property type="match status" value="1"/>
</dbReference>
<keyword evidence="3" id="KW-1185">Reference proteome</keyword>
<feature type="domain" description="Luciferase" evidence="1">
    <location>
        <begin position="160"/>
        <end position="230"/>
    </location>
</feature>
<evidence type="ECO:0000313" key="2">
    <source>
        <dbReference type="EMBL" id="KAF1988418.1"/>
    </source>
</evidence>
<dbReference type="InterPro" id="IPR040841">
    <property type="entry name" value="Luciferase_dom"/>
</dbReference>
<feature type="non-terminal residue" evidence="2">
    <location>
        <position position="239"/>
    </location>
</feature>
<accession>A0A6G1H633</accession>
<dbReference type="InterPro" id="IPR048273">
    <property type="entry name" value="Luciferase"/>
</dbReference>
<organism evidence="2 3">
    <name type="scientific">Aulographum hederae CBS 113979</name>
    <dbReference type="NCBI Taxonomy" id="1176131"/>
    <lineage>
        <taxon>Eukaryota</taxon>
        <taxon>Fungi</taxon>
        <taxon>Dikarya</taxon>
        <taxon>Ascomycota</taxon>
        <taxon>Pezizomycotina</taxon>
        <taxon>Dothideomycetes</taxon>
        <taxon>Pleosporomycetidae</taxon>
        <taxon>Aulographales</taxon>
        <taxon>Aulographaceae</taxon>
    </lineage>
</organism>
<evidence type="ECO:0000259" key="1">
    <source>
        <dbReference type="Pfam" id="PF17648"/>
    </source>
</evidence>
<dbReference type="PANTHER" id="PTHR38695:SF1">
    <property type="entry name" value="AMINO ACID PERMEASE_ SLC12A DOMAIN-CONTAINING PROTEIN"/>
    <property type="match status" value="1"/>
</dbReference>
<dbReference type="AlphaFoldDB" id="A0A6G1H633"/>
<proteinExistence type="predicted"/>
<dbReference type="Proteomes" id="UP000800041">
    <property type="component" value="Unassembled WGS sequence"/>
</dbReference>